<evidence type="ECO:0000256" key="1">
    <source>
        <dbReference type="SAM" id="MobiDB-lite"/>
    </source>
</evidence>
<gene>
    <name evidence="2" type="ORF">O181_051247</name>
</gene>
<organism evidence="2 3">
    <name type="scientific">Austropuccinia psidii MF-1</name>
    <dbReference type="NCBI Taxonomy" id="1389203"/>
    <lineage>
        <taxon>Eukaryota</taxon>
        <taxon>Fungi</taxon>
        <taxon>Dikarya</taxon>
        <taxon>Basidiomycota</taxon>
        <taxon>Pucciniomycotina</taxon>
        <taxon>Pucciniomycetes</taxon>
        <taxon>Pucciniales</taxon>
        <taxon>Sphaerophragmiaceae</taxon>
        <taxon>Austropuccinia</taxon>
    </lineage>
</organism>
<proteinExistence type="predicted"/>
<comment type="caution">
    <text evidence="2">The sequence shown here is derived from an EMBL/GenBank/DDBJ whole genome shotgun (WGS) entry which is preliminary data.</text>
</comment>
<feature type="region of interest" description="Disordered" evidence="1">
    <location>
        <begin position="49"/>
        <end position="73"/>
    </location>
</feature>
<reference evidence="2" key="1">
    <citation type="submission" date="2021-03" db="EMBL/GenBank/DDBJ databases">
        <title>Draft genome sequence of rust myrtle Austropuccinia psidii MF-1, a brazilian biotype.</title>
        <authorList>
            <person name="Quecine M.C."/>
            <person name="Pachon D.M.R."/>
            <person name="Bonatelli M.L."/>
            <person name="Correr F.H."/>
            <person name="Franceschini L.M."/>
            <person name="Leite T.F."/>
            <person name="Margarido G.R.A."/>
            <person name="Almeida C.A."/>
            <person name="Ferrarezi J.A."/>
            <person name="Labate C.A."/>
        </authorList>
    </citation>
    <scope>NUCLEOTIDE SEQUENCE</scope>
    <source>
        <strain evidence="2">MF-1</strain>
    </source>
</reference>
<dbReference type="OrthoDB" id="2518992at2759"/>
<evidence type="ECO:0000313" key="2">
    <source>
        <dbReference type="EMBL" id="MBW0511532.1"/>
    </source>
</evidence>
<feature type="compositionally biased region" description="Basic and acidic residues" evidence="1">
    <location>
        <begin position="49"/>
        <end position="68"/>
    </location>
</feature>
<name>A0A9Q3E5B2_9BASI</name>
<dbReference type="AlphaFoldDB" id="A0A9Q3E5B2"/>
<accession>A0A9Q3E5B2</accession>
<keyword evidence="3" id="KW-1185">Reference proteome</keyword>
<protein>
    <submittedName>
        <fullName evidence="2">Uncharacterized protein</fullName>
    </submittedName>
</protein>
<dbReference type="EMBL" id="AVOT02022237">
    <property type="protein sequence ID" value="MBW0511532.1"/>
    <property type="molecule type" value="Genomic_DNA"/>
</dbReference>
<dbReference type="Proteomes" id="UP000765509">
    <property type="component" value="Unassembled WGS sequence"/>
</dbReference>
<evidence type="ECO:0000313" key="3">
    <source>
        <dbReference type="Proteomes" id="UP000765509"/>
    </source>
</evidence>
<sequence>MWVVINLPPKYKFIGEMWLQECQIGKKSPSIDEAIEEIQTENLDHKAFLVKKQDKEEGQKKKDTDKSSYHPCNTCKPGYHNPLPRQTKSDCWNLKIRPKTALICSISNKDKTSIVLESGGSNSMFNNQKFFQNFTPKE</sequence>